<evidence type="ECO:0000256" key="1">
    <source>
        <dbReference type="SAM" id="MobiDB-lite"/>
    </source>
</evidence>
<comment type="caution">
    <text evidence="2">The sequence shown here is derived from an EMBL/GenBank/DDBJ whole genome shotgun (WGS) entry which is preliminary data.</text>
</comment>
<protein>
    <submittedName>
        <fullName evidence="2">Uncharacterized protein</fullName>
    </submittedName>
</protein>
<dbReference type="Proteomes" id="UP000004810">
    <property type="component" value="Unassembled WGS sequence"/>
</dbReference>
<accession>J9ENR2</accession>
<dbReference type="EMBL" id="ADBV01008390">
    <property type="protein sequence ID" value="EJW76949.1"/>
    <property type="molecule type" value="Genomic_DNA"/>
</dbReference>
<feature type="region of interest" description="Disordered" evidence="1">
    <location>
        <begin position="1"/>
        <end position="52"/>
    </location>
</feature>
<feature type="non-terminal residue" evidence="2">
    <location>
        <position position="101"/>
    </location>
</feature>
<name>J9ENR2_WUCBA</name>
<sequence length="101" mass="11571">MANSPPEKRRCTKDEKIRDRGRDSDKMEYARIGDNDVEETKKDDGDNDDSKLLSQAMDDTNWIAPTQPDKASFLSENLREGLLKPFDEIPFAGDVYMLTQE</sequence>
<evidence type="ECO:0000313" key="2">
    <source>
        <dbReference type="EMBL" id="EJW76949.1"/>
    </source>
</evidence>
<feature type="compositionally biased region" description="Basic and acidic residues" evidence="1">
    <location>
        <begin position="1"/>
        <end position="51"/>
    </location>
</feature>
<reference evidence="3" key="1">
    <citation type="submission" date="2012-08" db="EMBL/GenBank/DDBJ databases">
        <title>The Genome Sequence of Wuchereria bancrofti.</title>
        <authorList>
            <person name="Nutman T.B."/>
            <person name="Fink D.L."/>
            <person name="Russ C."/>
            <person name="Young S."/>
            <person name="Zeng Q."/>
            <person name="Koehrsen M."/>
            <person name="Alvarado L."/>
            <person name="Berlin A."/>
            <person name="Chapman S.B."/>
            <person name="Chen Z."/>
            <person name="Freedman E."/>
            <person name="Gellesch M."/>
            <person name="Goldberg J."/>
            <person name="Griggs A."/>
            <person name="Gujja S."/>
            <person name="Heilman E.R."/>
            <person name="Heiman D."/>
            <person name="Hepburn T."/>
            <person name="Howarth C."/>
            <person name="Jen D."/>
            <person name="Larson L."/>
            <person name="Lewis B."/>
            <person name="Mehta T."/>
            <person name="Park D."/>
            <person name="Pearson M."/>
            <person name="Roberts A."/>
            <person name="Saif S."/>
            <person name="Shea T."/>
            <person name="Shenoy N."/>
            <person name="Sisk P."/>
            <person name="Stolte C."/>
            <person name="Sykes S."/>
            <person name="Walk T."/>
            <person name="White J."/>
            <person name="Yandava C."/>
            <person name="Haas B."/>
            <person name="Henn M.R."/>
            <person name="Nusbaum C."/>
            <person name="Birren B."/>
        </authorList>
    </citation>
    <scope>NUCLEOTIDE SEQUENCE [LARGE SCALE GENOMIC DNA]</scope>
    <source>
        <strain evidence="3">NA</strain>
    </source>
</reference>
<proteinExistence type="predicted"/>
<evidence type="ECO:0000313" key="3">
    <source>
        <dbReference type="Proteomes" id="UP000004810"/>
    </source>
</evidence>
<dbReference type="AlphaFoldDB" id="J9ENR2"/>
<organism evidence="2 3">
    <name type="scientific">Wuchereria bancrofti</name>
    <dbReference type="NCBI Taxonomy" id="6293"/>
    <lineage>
        <taxon>Eukaryota</taxon>
        <taxon>Metazoa</taxon>
        <taxon>Ecdysozoa</taxon>
        <taxon>Nematoda</taxon>
        <taxon>Chromadorea</taxon>
        <taxon>Rhabditida</taxon>
        <taxon>Spirurina</taxon>
        <taxon>Spiruromorpha</taxon>
        <taxon>Filarioidea</taxon>
        <taxon>Onchocercidae</taxon>
        <taxon>Wuchereria</taxon>
    </lineage>
</organism>
<gene>
    <name evidence="2" type="ORF">WUBG_12141</name>
</gene>